<feature type="region of interest" description="Disordered" evidence="1">
    <location>
        <begin position="707"/>
        <end position="771"/>
    </location>
</feature>
<feature type="region of interest" description="Disordered" evidence="1">
    <location>
        <begin position="219"/>
        <end position="254"/>
    </location>
</feature>
<feature type="region of interest" description="Disordered" evidence="1">
    <location>
        <begin position="478"/>
        <end position="587"/>
    </location>
</feature>
<organism evidence="3 4">
    <name type="scientific">Penicillium oxalicum (strain 114-2 / CGMCC 5302)</name>
    <name type="common">Penicillium decumbens</name>
    <dbReference type="NCBI Taxonomy" id="933388"/>
    <lineage>
        <taxon>Eukaryota</taxon>
        <taxon>Fungi</taxon>
        <taxon>Dikarya</taxon>
        <taxon>Ascomycota</taxon>
        <taxon>Pezizomycotina</taxon>
        <taxon>Eurotiomycetes</taxon>
        <taxon>Eurotiomycetidae</taxon>
        <taxon>Eurotiales</taxon>
        <taxon>Aspergillaceae</taxon>
        <taxon>Penicillium</taxon>
    </lineage>
</organism>
<dbReference type="Proteomes" id="UP000019376">
    <property type="component" value="Unassembled WGS sequence"/>
</dbReference>
<feature type="region of interest" description="Disordered" evidence="1">
    <location>
        <begin position="105"/>
        <end position="128"/>
    </location>
</feature>
<proteinExistence type="predicted"/>
<feature type="compositionally biased region" description="Basic and acidic residues" evidence="1">
    <location>
        <begin position="383"/>
        <end position="406"/>
    </location>
</feature>
<feature type="region of interest" description="Disordered" evidence="1">
    <location>
        <begin position="381"/>
        <end position="429"/>
    </location>
</feature>
<feature type="compositionally biased region" description="Polar residues" evidence="1">
    <location>
        <begin position="116"/>
        <end position="128"/>
    </location>
</feature>
<feature type="compositionally biased region" description="Polar residues" evidence="1">
    <location>
        <begin position="513"/>
        <end position="524"/>
    </location>
</feature>
<dbReference type="EMBL" id="KB644411">
    <property type="protein sequence ID" value="EPS28575.1"/>
    <property type="molecule type" value="Genomic_DNA"/>
</dbReference>
<feature type="compositionally biased region" description="Basic and acidic residues" evidence="1">
    <location>
        <begin position="656"/>
        <end position="685"/>
    </location>
</feature>
<keyword evidence="4" id="KW-1185">Reference proteome</keyword>
<feature type="region of interest" description="Disordered" evidence="1">
    <location>
        <begin position="629"/>
        <end position="686"/>
    </location>
</feature>
<feature type="compositionally biased region" description="Basic residues" evidence="1">
    <location>
        <begin position="501"/>
        <end position="510"/>
    </location>
</feature>
<feature type="compositionally biased region" description="Basic and acidic residues" evidence="1">
    <location>
        <begin position="416"/>
        <end position="425"/>
    </location>
</feature>
<accession>S7ZD52</accession>
<evidence type="ECO:0000313" key="3">
    <source>
        <dbReference type="EMBL" id="EPS28575.1"/>
    </source>
</evidence>
<feature type="compositionally biased region" description="Low complexity" evidence="1">
    <location>
        <begin position="714"/>
        <end position="729"/>
    </location>
</feature>
<protein>
    <recommendedName>
        <fullName evidence="2">F-box domain-containing protein</fullName>
    </recommendedName>
</protein>
<reference evidence="3 4" key="1">
    <citation type="journal article" date="2013" name="PLoS ONE">
        <title>Genomic and secretomic analyses reveal unique features of the lignocellulolytic enzyme system of Penicillium decumbens.</title>
        <authorList>
            <person name="Liu G."/>
            <person name="Zhang L."/>
            <person name="Wei X."/>
            <person name="Zou G."/>
            <person name="Qin Y."/>
            <person name="Ma L."/>
            <person name="Li J."/>
            <person name="Zheng H."/>
            <person name="Wang S."/>
            <person name="Wang C."/>
            <person name="Xun L."/>
            <person name="Zhao G.-P."/>
            <person name="Zhou Z."/>
            <person name="Qu Y."/>
        </authorList>
    </citation>
    <scope>NUCLEOTIDE SEQUENCE [LARGE SCALE GENOMIC DNA]</scope>
    <source>
        <strain evidence="4">114-2 / CGMCC 5302</strain>
    </source>
</reference>
<dbReference type="OrthoDB" id="5376710at2759"/>
<feature type="region of interest" description="Disordered" evidence="1">
    <location>
        <begin position="1"/>
        <end position="35"/>
    </location>
</feature>
<feature type="compositionally biased region" description="Polar residues" evidence="1">
    <location>
        <begin position="491"/>
        <end position="500"/>
    </location>
</feature>
<evidence type="ECO:0000259" key="2">
    <source>
        <dbReference type="SMART" id="SM00256"/>
    </source>
</evidence>
<gene>
    <name evidence="3" type="ORF">PDE_03521</name>
</gene>
<dbReference type="STRING" id="933388.S7ZD52"/>
<dbReference type="SMART" id="SM00256">
    <property type="entry name" value="FBOX"/>
    <property type="match status" value="1"/>
</dbReference>
<feature type="compositionally biased region" description="Basic and acidic residues" evidence="1">
    <location>
        <begin position="530"/>
        <end position="546"/>
    </location>
</feature>
<feature type="region of interest" description="Disordered" evidence="1">
    <location>
        <begin position="1362"/>
        <end position="1399"/>
    </location>
</feature>
<feature type="compositionally biased region" description="Polar residues" evidence="1">
    <location>
        <begin position="1288"/>
        <end position="1298"/>
    </location>
</feature>
<feature type="domain" description="F-box" evidence="2">
    <location>
        <begin position="856"/>
        <end position="897"/>
    </location>
</feature>
<dbReference type="PhylomeDB" id="S7ZD52"/>
<name>S7ZD52_PENO1</name>
<feature type="region of interest" description="Disordered" evidence="1">
    <location>
        <begin position="50"/>
        <end position="82"/>
    </location>
</feature>
<feature type="region of interest" description="Disordered" evidence="1">
    <location>
        <begin position="1285"/>
        <end position="1318"/>
    </location>
</feature>
<evidence type="ECO:0000313" key="4">
    <source>
        <dbReference type="Proteomes" id="UP000019376"/>
    </source>
</evidence>
<dbReference type="HOGENOM" id="CLU_004891_0_0_1"/>
<feature type="region of interest" description="Disordered" evidence="1">
    <location>
        <begin position="338"/>
        <end position="364"/>
    </location>
</feature>
<sequence length="1399" mass="154938">MAAPRTLPFVKSRKYSERQGTKKRTIKPPPPLKLEADQIRAQVFKDLSQRGALPKAVRGRLTASPKPTNRPHKDKRLSEIQEVPIKMEVPIAQAEQKTVEIAEQCPMDDHPVPSEQIKTTDTPSRRPNSLRTILVLDSPGSSEADGPDISPLSETFPIARSKSGKVLRRFFPELSNNFGLVSPMSSDVSISQPGSQLAEYCPLAFESELEDRVQTLYKDSMDADDGSSSQDDSSSGHRTESSLASEEPCDDVSSCYSRRTSITSVESDISLSVRRFDAYSILSPSALGVFDDYASPVKSCRTSANARFSNLGPGATSLVRRASTGSGLSLYDVKNKPLPLEPVEEPSPLEVRRPARPIRPATRPSSPALIALHHDRHASFAPLDHKHSQSEDQQWGRRDEARDKRSTASHVNQSSLKEETTDRPSTRPSLTMDRAAEELEDALADLADLTQSPPPQQQKFLVLEGPLQISRHQGDLIATRPAPLPPTTRPHSQAPSSNPFKKSKSLHFKTTKPVDTTTQSSTSMLRPFRSAKERRSRREAENKHAAPQELAGAKEATPALSGTSSVAELPSSAREEPSKSSKTRKSFSMKIASFRRSNQLPARAPVDAGADACPCPRSRLSVIYASRSESSLVDPLNPAESEAHADALSRPPRLSSRPDFHERHGDEAKKKEGAETTVSKGEDLRLQLPRLQTHDLTIQLNLESRSSDKESLCQSPSQQHPHQSSSPSSCAPPPHRGQQPRPPPERSEKTRSPTMTSFCAPGPTLSVHPCHRMPVQNLSSRRRPELPAVNLHLVPPEDEKILVASEIVASEKASSVQLPPEQIFELAATPPSPTSSIPSVFPQRPPCVSVHFPGEMPDHLVTLIMERIDSLDDLFNFVLVNRRFYEIFKRRELFFLKTALFRMSPPAWEMREMSPPWSNEWQLLVNPDTPVVEYTPNSYLDRYANDIYTLAQLKSMILVRCAPFLRRETIKGLSGVDMTRAEEVDDAFWRIWTFCRIFGNGKGRENDLEGQMDWLKGGTKARNSFRPSSTVTGPFGLDGVLFEPPEGFARGNGVSGLSAQQLYDITEIWTCLGVLLQPLHGQCAEARKAGVFDGMDIAEGDVSQEETALEEWTSFILTLGLSAVLTLSSLCPAEASSVTFTRAQSHGLTKWEPASNGISRSCFLKEAVSRIYDEQERMKTSTGLQAGAKAQPESLHRRRLFQEELRTGRLRGHARHESDPVRTFADERPMSEFSTILHKLDGTEPRRSPLELAVPAIPLSHAASLDYLYAPPSVSKPPFHNLGHARSRSLTPGSTMPSSRCPRLRTGFTPPAPRPYVQDPVDRALSRMVDDLGFNPEDVKWALKITDTGEGLDTNAAEKLLRQQKRKNERNPFATKGKDGLLKSMMKRKGSHDSGWRFA</sequence>
<evidence type="ECO:0000256" key="1">
    <source>
        <dbReference type="SAM" id="MobiDB-lite"/>
    </source>
</evidence>
<dbReference type="InterPro" id="IPR001810">
    <property type="entry name" value="F-box_dom"/>
</dbReference>
<dbReference type="eggNOG" id="ENOG502SFK0">
    <property type="taxonomic scope" value="Eukaryota"/>
</dbReference>